<dbReference type="eggNOG" id="COG0566">
    <property type="taxonomic scope" value="Bacteria"/>
</dbReference>
<dbReference type="PANTHER" id="PTHR46429">
    <property type="entry name" value="23S RRNA (GUANOSINE-2'-O-)-METHYLTRANSFERASE RLMB"/>
    <property type="match status" value="1"/>
</dbReference>
<dbReference type="NCBIfam" id="TIGR00186">
    <property type="entry name" value="rRNA_methyl_3"/>
    <property type="match status" value="1"/>
</dbReference>
<dbReference type="KEGG" id="ptq:P700755_001028"/>
<keyword evidence="2" id="KW-0808">Transferase</keyword>
<reference evidence="4" key="1">
    <citation type="submission" date="2006-03" db="EMBL/GenBank/DDBJ databases">
        <authorList>
            <person name="Bowman J."/>
            <person name="Ferriera S."/>
            <person name="Johnson J."/>
            <person name="Kravitz S."/>
            <person name="Halpern A."/>
            <person name="Remington K."/>
            <person name="Beeson K."/>
            <person name="Tran B."/>
            <person name="Rogers Y.-H."/>
            <person name="Friedman R."/>
            <person name="Venter J.C."/>
        </authorList>
    </citation>
    <scope>NUCLEOTIDE SEQUENCE [LARGE SCALE GENOMIC DNA]</scope>
    <source>
        <strain evidence="4">ATCC 700755</strain>
    </source>
</reference>
<dbReference type="SUPFAM" id="SSF75217">
    <property type="entry name" value="alpha/beta knot"/>
    <property type="match status" value="1"/>
</dbReference>
<sequence>MEESHVIFGIHSIVEALRQGKDIEKIILLRDSDNPKLKEIEGLAEQNTIKVSYVPIQKFKKYEQLNHQGAIAHTSKISYSDFEETVEKVLEIKEKPLFLLLDGITDVRNLGAILRTAECTGVDAVILPKSGSAQVNNETIKTSAGAAFNIPICKVNHLKDALFYLKSSGVEIVAVTEKTNTSVYELELNKPLALLMGGEGEGIQPSILKMADVKGKLPMLGSIESLNVSVACGVILYECLRQQNMTITK</sequence>
<dbReference type="GO" id="GO:0032259">
    <property type="term" value="P:methylation"/>
    <property type="evidence" value="ECO:0007669"/>
    <property type="project" value="UniProtKB-KW"/>
</dbReference>
<dbReference type="Gene3D" id="3.30.1330.30">
    <property type="match status" value="1"/>
</dbReference>
<dbReference type="InterPro" id="IPR029028">
    <property type="entry name" value="Alpha/beta_knot_MTases"/>
</dbReference>
<dbReference type="OrthoDB" id="9794400at2"/>
<dbReference type="STRING" id="313595.P700755_001028"/>
<dbReference type="GO" id="GO:0005829">
    <property type="term" value="C:cytosol"/>
    <property type="evidence" value="ECO:0007669"/>
    <property type="project" value="TreeGrafter"/>
</dbReference>
<keyword evidence="1 4" id="KW-0489">Methyltransferase</keyword>
<dbReference type="EMBL" id="CP003879">
    <property type="protein sequence ID" value="AFU68000.1"/>
    <property type="molecule type" value="Genomic_DNA"/>
</dbReference>
<dbReference type="CDD" id="cd18103">
    <property type="entry name" value="SpoU-like_RlmB"/>
    <property type="match status" value="1"/>
</dbReference>
<dbReference type="Pfam" id="PF08032">
    <property type="entry name" value="SpoU_sub_bind"/>
    <property type="match status" value="1"/>
</dbReference>
<dbReference type="GO" id="GO:0008173">
    <property type="term" value="F:RNA methyltransferase activity"/>
    <property type="evidence" value="ECO:0007669"/>
    <property type="project" value="InterPro"/>
</dbReference>
<dbReference type="GO" id="GO:0006396">
    <property type="term" value="P:RNA processing"/>
    <property type="evidence" value="ECO:0007669"/>
    <property type="project" value="InterPro"/>
</dbReference>
<reference evidence="4" key="2">
    <citation type="submission" date="2012-09" db="EMBL/GenBank/DDBJ databases">
        <title>The complete sequence of Psychroflexus torquis an extreme psychrophile from sea-ice that is stimulated by light.</title>
        <authorList>
            <person name="Feng S."/>
            <person name="Powell S.M."/>
            <person name="Bowman J.P."/>
        </authorList>
    </citation>
    <scope>NUCLEOTIDE SEQUENCE [LARGE SCALE GENOMIC DNA]</scope>
    <source>
        <strain evidence="4">ATCC 700755</strain>
    </source>
</reference>
<evidence type="ECO:0000259" key="3">
    <source>
        <dbReference type="SMART" id="SM00967"/>
    </source>
</evidence>
<dbReference type="SMART" id="SM00967">
    <property type="entry name" value="SpoU_sub_bind"/>
    <property type="match status" value="1"/>
</dbReference>
<gene>
    <name evidence="4" type="ordered locus">P700755_001028</name>
</gene>
<evidence type="ECO:0000256" key="1">
    <source>
        <dbReference type="ARBA" id="ARBA00022603"/>
    </source>
</evidence>
<organism evidence="4 5">
    <name type="scientific">Psychroflexus torquis (strain ATCC 700755 / CIP 106069 / ACAM 623)</name>
    <dbReference type="NCBI Taxonomy" id="313595"/>
    <lineage>
        <taxon>Bacteria</taxon>
        <taxon>Pseudomonadati</taxon>
        <taxon>Bacteroidota</taxon>
        <taxon>Flavobacteriia</taxon>
        <taxon>Flavobacteriales</taxon>
        <taxon>Flavobacteriaceae</taxon>
        <taxon>Psychroflexus</taxon>
    </lineage>
</organism>
<dbReference type="HOGENOM" id="CLU_021322_0_1_10"/>
<accession>K4IRC4</accession>
<keyword evidence="5" id="KW-1185">Reference proteome</keyword>
<dbReference type="InterPro" id="IPR029026">
    <property type="entry name" value="tRNA_m1G_MTases_N"/>
</dbReference>
<dbReference type="InterPro" id="IPR004441">
    <property type="entry name" value="rRNA_MeTrfase_TrmH"/>
</dbReference>
<dbReference type="RefSeq" id="WP_015023606.1">
    <property type="nucleotide sequence ID" value="NC_018721.1"/>
</dbReference>
<dbReference type="Proteomes" id="UP000008514">
    <property type="component" value="Chromosome"/>
</dbReference>
<dbReference type="AlphaFoldDB" id="K4IRC4"/>
<dbReference type="GO" id="GO:0003723">
    <property type="term" value="F:RNA binding"/>
    <property type="evidence" value="ECO:0007669"/>
    <property type="project" value="InterPro"/>
</dbReference>
<evidence type="ECO:0000313" key="4">
    <source>
        <dbReference type="EMBL" id="AFU68000.1"/>
    </source>
</evidence>
<dbReference type="InterPro" id="IPR013123">
    <property type="entry name" value="SpoU_subst-bd"/>
</dbReference>
<evidence type="ECO:0000313" key="5">
    <source>
        <dbReference type="Proteomes" id="UP000008514"/>
    </source>
</evidence>
<name>K4IRC4_PSYTT</name>
<proteinExistence type="predicted"/>
<protein>
    <submittedName>
        <fullName evidence="4">rRNA methyltransferase, TrmH/SpoU family</fullName>
    </submittedName>
</protein>
<dbReference type="InterPro" id="IPR029064">
    <property type="entry name" value="Ribosomal_eL30-like_sf"/>
</dbReference>
<dbReference type="Gene3D" id="3.40.1280.10">
    <property type="match status" value="1"/>
</dbReference>
<feature type="domain" description="RNA 2-O ribose methyltransferase substrate binding" evidence="3">
    <location>
        <begin position="6"/>
        <end position="80"/>
    </location>
</feature>
<dbReference type="SUPFAM" id="SSF55315">
    <property type="entry name" value="L30e-like"/>
    <property type="match status" value="1"/>
</dbReference>
<dbReference type="Pfam" id="PF00588">
    <property type="entry name" value="SpoU_methylase"/>
    <property type="match status" value="1"/>
</dbReference>
<evidence type="ECO:0000256" key="2">
    <source>
        <dbReference type="ARBA" id="ARBA00022679"/>
    </source>
</evidence>
<dbReference type="InterPro" id="IPR001537">
    <property type="entry name" value="SpoU_MeTrfase"/>
</dbReference>
<dbReference type="PANTHER" id="PTHR46429:SF1">
    <property type="entry name" value="23S RRNA (GUANOSINE-2'-O-)-METHYLTRANSFERASE RLMB"/>
    <property type="match status" value="1"/>
</dbReference>